<keyword evidence="2" id="KW-0812">Transmembrane</keyword>
<keyword evidence="2" id="KW-1133">Transmembrane helix</keyword>
<evidence type="ECO:0000313" key="7">
    <source>
        <dbReference type="Proteomes" id="UP000481876"/>
    </source>
</evidence>
<sequence>MADEKITNDIQQALEKQIADMRTELKRLSKSLASHSGELRERAEDVMDDASGRFRHAAQAVRERGQVVAETVRENPGTATTLFGTAGIIGILIGVAIGCAISDRR</sequence>
<dbReference type="Proteomes" id="UP000481876">
    <property type="component" value="Unassembled WGS sequence"/>
</dbReference>
<name>A0A011TN79_BRUAN</name>
<evidence type="ECO:0000256" key="1">
    <source>
        <dbReference type="SAM" id="Coils"/>
    </source>
</evidence>
<keyword evidence="1" id="KW-0175">Coiled coil</keyword>
<gene>
    <name evidence="3" type="ORF">F9L04_03000</name>
    <name evidence="4" type="ORF">F9L06_03515</name>
    <name evidence="5" type="ORF">IH622_24325</name>
</gene>
<dbReference type="EMBL" id="WBWS01000002">
    <property type="protein sequence ID" value="KAB2773092.1"/>
    <property type="molecule type" value="Genomic_DNA"/>
</dbReference>
<proteinExistence type="predicted"/>
<dbReference type="RefSeq" id="WP_010659956.1">
    <property type="nucleotide sequence ID" value="NZ_CP044970.1"/>
</dbReference>
<reference evidence="5" key="2">
    <citation type="submission" date="2020-09" db="EMBL/GenBank/DDBJ databases">
        <authorList>
            <person name="Dalcin Martins P."/>
        </authorList>
    </citation>
    <scope>NUCLEOTIDE SEQUENCE</scope>
    <source>
        <strain evidence="5">MAG47</strain>
    </source>
</reference>
<dbReference type="GeneID" id="61317534"/>
<evidence type="ECO:0000256" key="2">
    <source>
        <dbReference type="SAM" id="Phobius"/>
    </source>
</evidence>
<dbReference type="Gene3D" id="1.20.120.20">
    <property type="entry name" value="Apolipoprotein"/>
    <property type="match status" value="1"/>
</dbReference>
<dbReference type="Proteomes" id="UP000441102">
    <property type="component" value="Unassembled WGS sequence"/>
</dbReference>
<protein>
    <recommendedName>
        <fullName evidence="8">DUF883 domain-containing protein</fullName>
    </recommendedName>
</protein>
<evidence type="ECO:0000313" key="5">
    <source>
        <dbReference type="EMBL" id="MBE0563920.1"/>
    </source>
</evidence>
<dbReference type="EMBL" id="WBWX01000001">
    <property type="protein sequence ID" value="KAB2803237.1"/>
    <property type="molecule type" value="Genomic_DNA"/>
</dbReference>
<evidence type="ECO:0008006" key="8">
    <source>
        <dbReference type="Google" id="ProtNLM"/>
    </source>
</evidence>
<feature type="transmembrane region" description="Helical" evidence="2">
    <location>
        <begin position="82"/>
        <end position="101"/>
    </location>
</feature>
<evidence type="ECO:0000313" key="4">
    <source>
        <dbReference type="EMBL" id="KAB2803237.1"/>
    </source>
</evidence>
<dbReference type="AlphaFoldDB" id="A0A011TN79"/>
<dbReference type="Proteomes" id="UP000642265">
    <property type="component" value="Unassembled WGS sequence"/>
</dbReference>
<organism evidence="4 6">
    <name type="scientific">Brucella anthropi</name>
    <name type="common">Ochrobactrum anthropi</name>
    <dbReference type="NCBI Taxonomy" id="529"/>
    <lineage>
        <taxon>Bacteria</taxon>
        <taxon>Pseudomonadati</taxon>
        <taxon>Pseudomonadota</taxon>
        <taxon>Alphaproteobacteria</taxon>
        <taxon>Hyphomicrobiales</taxon>
        <taxon>Brucellaceae</taxon>
        <taxon>Brucella/Ochrobactrum group</taxon>
        <taxon>Brucella</taxon>
    </lineage>
</organism>
<reference evidence="5" key="3">
    <citation type="submission" date="2020-10" db="EMBL/GenBank/DDBJ databases">
        <title>Enrichment of novel Verrucomicrobia, Bacteroidetes and Krumholzibacteria in an oxygen-limited, methane- and iron-fed bioreactor inoculated with Bothnian Sea sediments.</title>
        <authorList>
            <person name="Martins P.D."/>
            <person name="de Jong A."/>
            <person name="Lenstra W.K."/>
            <person name="van Helmond N.A.G.M."/>
            <person name="Slomp C.P."/>
            <person name="Jetten M.S.M."/>
            <person name="Welte C.U."/>
            <person name="Rasigraf O."/>
        </authorList>
    </citation>
    <scope>NUCLEOTIDE SEQUENCE</scope>
    <source>
        <strain evidence="5">MAG47</strain>
    </source>
</reference>
<keyword evidence="2" id="KW-0472">Membrane</keyword>
<accession>A0A011TN79</accession>
<comment type="caution">
    <text evidence="4">The sequence shown here is derived from an EMBL/GenBank/DDBJ whole genome shotgun (WGS) entry which is preliminary data.</text>
</comment>
<evidence type="ECO:0000313" key="3">
    <source>
        <dbReference type="EMBL" id="KAB2773092.1"/>
    </source>
</evidence>
<feature type="coiled-coil region" evidence="1">
    <location>
        <begin position="11"/>
        <end position="38"/>
    </location>
</feature>
<dbReference type="EMBL" id="JACZKO010000065">
    <property type="protein sequence ID" value="MBE0563920.1"/>
    <property type="molecule type" value="Genomic_DNA"/>
</dbReference>
<evidence type="ECO:0000313" key="6">
    <source>
        <dbReference type="Proteomes" id="UP000441102"/>
    </source>
</evidence>
<reference evidence="6 7" key="1">
    <citation type="submission" date="2019-09" db="EMBL/GenBank/DDBJ databases">
        <title>Taxonomic organization of the family Brucellaceae based on a phylogenomic approach.</title>
        <authorList>
            <person name="Leclercq S."/>
            <person name="Cloeckaert A."/>
            <person name="Zygmunt M.S."/>
        </authorList>
    </citation>
    <scope>NUCLEOTIDE SEQUENCE [LARGE SCALE GENOMIC DNA]</scope>
    <source>
        <strain evidence="4 6">CCUG 34461</strain>
        <strain evidence="3 7">LMG 3313</strain>
    </source>
</reference>